<protein>
    <recommendedName>
        <fullName evidence="3">Copper amine oxidase-like N-terminal domain-containing protein</fullName>
    </recommendedName>
</protein>
<gene>
    <name evidence="1" type="ORF">IFO66_07510</name>
</gene>
<keyword evidence="2" id="KW-1185">Reference proteome</keyword>
<evidence type="ECO:0000313" key="2">
    <source>
        <dbReference type="Proteomes" id="UP000634529"/>
    </source>
</evidence>
<comment type="caution">
    <text evidence="1">The sequence shown here is derived from an EMBL/GenBank/DDBJ whole genome shotgun (WGS) entry which is preliminary data.</text>
</comment>
<sequence>MSVKRATMRLAMGLLAAFVILTVGFYTKEEAVALPSKYVVSVFGQNMSTSHVYVNDGKSYVSLRALTDKLQTKISYTKHSELYDYHQYEFSFNEERAMVWGNEHRGFWIQSRPVGKDSGPHDKKIYKPEQICVQESDVCKVDKKRYRGPILVKGTLYVPIREIAQALELEVVMKKTDGQTVIDLASASN</sequence>
<dbReference type="EMBL" id="JACYTN010000003">
    <property type="protein sequence ID" value="MBD8498153.1"/>
    <property type="molecule type" value="Genomic_DNA"/>
</dbReference>
<dbReference type="RefSeq" id="WP_192024530.1">
    <property type="nucleotide sequence ID" value="NZ_JACYTN010000003.1"/>
</dbReference>
<evidence type="ECO:0000313" key="1">
    <source>
        <dbReference type="EMBL" id="MBD8498153.1"/>
    </source>
</evidence>
<evidence type="ECO:0008006" key="3">
    <source>
        <dbReference type="Google" id="ProtNLM"/>
    </source>
</evidence>
<name>A0ABR9AVM9_9BACL</name>
<reference evidence="1 2" key="1">
    <citation type="submission" date="2020-09" db="EMBL/GenBank/DDBJ databases">
        <title>Paenibacillus sp. CAU 1523 isolated from sand of Haeundae Beach.</title>
        <authorList>
            <person name="Kim W."/>
        </authorList>
    </citation>
    <scope>NUCLEOTIDE SEQUENCE [LARGE SCALE GENOMIC DNA]</scope>
    <source>
        <strain evidence="1 2">CAU 1523</strain>
    </source>
</reference>
<organism evidence="1 2">
    <name type="scientific">Paenibacillus arenosi</name>
    <dbReference type="NCBI Taxonomy" id="2774142"/>
    <lineage>
        <taxon>Bacteria</taxon>
        <taxon>Bacillati</taxon>
        <taxon>Bacillota</taxon>
        <taxon>Bacilli</taxon>
        <taxon>Bacillales</taxon>
        <taxon>Paenibacillaceae</taxon>
        <taxon>Paenibacillus</taxon>
    </lineage>
</organism>
<accession>A0ABR9AVM9</accession>
<proteinExistence type="predicted"/>
<dbReference type="Proteomes" id="UP000634529">
    <property type="component" value="Unassembled WGS sequence"/>
</dbReference>